<feature type="DNA-binding region" description="H-T-H motif" evidence="4">
    <location>
        <begin position="27"/>
        <end position="46"/>
    </location>
</feature>
<dbReference type="SUPFAM" id="SSF46689">
    <property type="entry name" value="Homeodomain-like"/>
    <property type="match status" value="1"/>
</dbReference>
<keyword evidence="2 4" id="KW-0238">DNA-binding</keyword>
<dbReference type="InterPro" id="IPR009057">
    <property type="entry name" value="Homeodomain-like_sf"/>
</dbReference>
<dbReference type="PROSITE" id="PS50977">
    <property type="entry name" value="HTH_TETR_2"/>
    <property type="match status" value="1"/>
</dbReference>
<dbReference type="InterPro" id="IPR001647">
    <property type="entry name" value="HTH_TetR"/>
</dbReference>
<evidence type="ECO:0000313" key="6">
    <source>
        <dbReference type="EMBL" id="SFT67947.1"/>
    </source>
</evidence>
<dbReference type="EMBL" id="FPAU01000001">
    <property type="protein sequence ID" value="SFT67947.1"/>
    <property type="molecule type" value="Genomic_DNA"/>
</dbReference>
<evidence type="ECO:0000259" key="5">
    <source>
        <dbReference type="PROSITE" id="PS50977"/>
    </source>
</evidence>
<name>A0A1I6ZZ76_9ENTR</name>
<reference evidence="7" key="1">
    <citation type="submission" date="2016-10" db="EMBL/GenBank/DDBJ databases">
        <authorList>
            <person name="Varghese N."/>
            <person name="Submissions S."/>
        </authorList>
    </citation>
    <scope>NUCLEOTIDE SEQUENCE [LARGE SCALE GENOMIC DNA]</scope>
    <source>
        <strain evidence="7">Ah-143</strain>
    </source>
</reference>
<dbReference type="Gene3D" id="1.10.357.10">
    <property type="entry name" value="Tetracycline Repressor, domain 2"/>
    <property type="match status" value="1"/>
</dbReference>
<keyword evidence="3" id="KW-0804">Transcription</keyword>
<accession>A0A1I6ZZ76</accession>
<keyword evidence="1" id="KW-0805">Transcription regulation</keyword>
<evidence type="ECO:0000256" key="4">
    <source>
        <dbReference type="PROSITE-ProRule" id="PRU00335"/>
    </source>
</evidence>
<evidence type="ECO:0000256" key="3">
    <source>
        <dbReference type="ARBA" id="ARBA00023163"/>
    </source>
</evidence>
<dbReference type="Proteomes" id="UP000199187">
    <property type="component" value="Unassembled WGS sequence"/>
</dbReference>
<dbReference type="PANTHER" id="PTHR47506">
    <property type="entry name" value="TRANSCRIPTIONAL REGULATORY PROTEIN"/>
    <property type="match status" value="1"/>
</dbReference>
<dbReference type="GO" id="GO:0003677">
    <property type="term" value="F:DNA binding"/>
    <property type="evidence" value="ECO:0007669"/>
    <property type="project" value="UniProtKB-UniRule"/>
</dbReference>
<evidence type="ECO:0000313" key="7">
    <source>
        <dbReference type="Proteomes" id="UP000199187"/>
    </source>
</evidence>
<dbReference type="PRINTS" id="PR00455">
    <property type="entry name" value="HTHTETR"/>
</dbReference>
<dbReference type="SUPFAM" id="SSF48498">
    <property type="entry name" value="Tetracyclin repressor-like, C-terminal domain"/>
    <property type="match status" value="1"/>
</dbReference>
<keyword evidence="7" id="KW-1185">Reference proteome</keyword>
<dbReference type="Pfam" id="PF00440">
    <property type="entry name" value="TetR_N"/>
    <property type="match status" value="1"/>
</dbReference>
<dbReference type="AlphaFoldDB" id="A0A1I6ZZ76"/>
<gene>
    <name evidence="6" type="ORF">SAMN05192562_1011460</name>
</gene>
<dbReference type="InterPro" id="IPR036271">
    <property type="entry name" value="Tet_transcr_reg_TetR-rel_C_sf"/>
</dbReference>
<organism evidence="6 7">
    <name type="scientific">Kosakonia arachidis</name>
    <dbReference type="NCBI Taxonomy" id="551989"/>
    <lineage>
        <taxon>Bacteria</taxon>
        <taxon>Pseudomonadati</taxon>
        <taxon>Pseudomonadota</taxon>
        <taxon>Gammaproteobacteria</taxon>
        <taxon>Enterobacterales</taxon>
        <taxon>Enterobacteriaceae</taxon>
        <taxon>Kosakonia</taxon>
    </lineage>
</organism>
<evidence type="ECO:0000256" key="1">
    <source>
        <dbReference type="ARBA" id="ARBA00023015"/>
    </source>
</evidence>
<feature type="domain" description="HTH tetR-type" evidence="5">
    <location>
        <begin position="4"/>
        <end position="64"/>
    </location>
</feature>
<dbReference type="PANTHER" id="PTHR47506:SF1">
    <property type="entry name" value="HTH-TYPE TRANSCRIPTIONAL REGULATOR YJDC"/>
    <property type="match status" value="1"/>
</dbReference>
<sequence length="191" mass="21136">MMSKTSRDEILNAARLAAQAHGYTGLNIRGLADEVGIKAASIYYHFPSKAELGAAVAQRYWEDTARDLEMLRESAGDALSSLNRYPHIFRRSLESENRLCMGSFMSAEYDDLPEAVKVEVQKFADVNIDWLSEQLLEAGITESESSKIRAGAIFSAIAGAQLMARSRNDIKLFDELIEGYRLAGLLPSVRA</sequence>
<evidence type="ECO:0000256" key="2">
    <source>
        <dbReference type="ARBA" id="ARBA00023125"/>
    </source>
</evidence>
<protein>
    <submittedName>
        <fullName evidence="6">Transcriptional regulator, TetR family</fullName>
    </submittedName>
</protein>
<proteinExistence type="predicted"/>